<accession>A0A7S3VWY4</accession>
<gene>
    <name evidence="6" type="ORF">SACU0126_LOCUS2407</name>
</gene>
<proteinExistence type="inferred from homology"/>
<dbReference type="SUPFAM" id="SSF81382">
    <property type="entry name" value="Skp1 dimerisation domain-like"/>
    <property type="match status" value="1"/>
</dbReference>
<name>A0A7S3VWY4_9SPIT</name>
<evidence type="ECO:0000256" key="2">
    <source>
        <dbReference type="ARBA" id="ARBA00022786"/>
    </source>
</evidence>
<evidence type="ECO:0000313" key="6">
    <source>
        <dbReference type="EMBL" id="CAE0522548.1"/>
    </source>
</evidence>
<evidence type="ECO:0000256" key="1">
    <source>
        <dbReference type="ARBA" id="ARBA00009993"/>
    </source>
</evidence>
<dbReference type="InterPro" id="IPR016072">
    <property type="entry name" value="Skp1_comp_dimer"/>
</dbReference>
<sequence length="162" mass="18306">MSAEKVKLLCSDGEIVEVDVEIAEKSVLIKGLIDDSGTDEEIPLPNVKKAILEKVVAFCAYLKDNTPPEIEKPLRSANLADVTSPWYADFVNLDQEVLFELILASNYLDIKPLLELSCAKVASLIKNKSIPEIRKFFNIENDFTPEEEQQIMEENKWAEESF</sequence>
<dbReference type="PANTHER" id="PTHR11165">
    <property type="entry name" value="SKP1"/>
    <property type="match status" value="1"/>
</dbReference>
<dbReference type="InterPro" id="IPR016897">
    <property type="entry name" value="SKP1"/>
</dbReference>
<dbReference type="Gene3D" id="3.30.710.10">
    <property type="entry name" value="Potassium Channel Kv1.1, Chain A"/>
    <property type="match status" value="1"/>
</dbReference>
<dbReference type="InterPro" id="IPR001232">
    <property type="entry name" value="SKP1-like"/>
</dbReference>
<comment type="pathway">
    <text evidence="3">Protein modification; protein ubiquitination.</text>
</comment>
<dbReference type="GO" id="GO:0016567">
    <property type="term" value="P:protein ubiquitination"/>
    <property type="evidence" value="ECO:0007669"/>
    <property type="project" value="UniProtKB-UniPathway"/>
</dbReference>
<feature type="domain" description="SKP1 component POZ" evidence="5">
    <location>
        <begin position="5"/>
        <end position="62"/>
    </location>
</feature>
<evidence type="ECO:0008006" key="7">
    <source>
        <dbReference type="Google" id="ProtNLM"/>
    </source>
</evidence>
<comment type="similarity">
    <text evidence="1 3">Belongs to the SKP1 family.</text>
</comment>
<dbReference type="GO" id="GO:0006511">
    <property type="term" value="P:ubiquitin-dependent protein catabolic process"/>
    <property type="evidence" value="ECO:0007669"/>
    <property type="project" value="InterPro"/>
</dbReference>
<protein>
    <recommendedName>
        <fullName evidence="7">SKP1-like protein</fullName>
    </recommendedName>
</protein>
<dbReference type="InterPro" id="IPR036296">
    <property type="entry name" value="SKP1-like_dim_sf"/>
</dbReference>
<dbReference type="EMBL" id="HBIQ01006837">
    <property type="protein sequence ID" value="CAE0522548.1"/>
    <property type="molecule type" value="Transcribed_RNA"/>
</dbReference>
<dbReference type="CDD" id="cd18322">
    <property type="entry name" value="BTB_POZ_SKP1"/>
    <property type="match status" value="1"/>
</dbReference>
<evidence type="ECO:0000256" key="3">
    <source>
        <dbReference type="PIRNR" id="PIRNR028729"/>
    </source>
</evidence>
<dbReference type="Pfam" id="PF03931">
    <property type="entry name" value="Skp1_POZ"/>
    <property type="match status" value="1"/>
</dbReference>
<organism evidence="6">
    <name type="scientific">Strombidinopsis acuminata</name>
    <dbReference type="NCBI Taxonomy" id="141414"/>
    <lineage>
        <taxon>Eukaryota</taxon>
        <taxon>Sar</taxon>
        <taxon>Alveolata</taxon>
        <taxon>Ciliophora</taxon>
        <taxon>Intramacronucleata</taxon>
        <taxon>Spirotrichea</taxon>
        <taxon>Choreotrichia</taxon>
        <taxon>Choreotrichida</taxon>
        <taxon>Strombidinopsidae</taxon>
        <taxon>Strombidinopsis</taxon>
    </lineage>
</organism>
<dbReference type="FunFam" id="3.30.710.10:FF:000026">
    <property type="entry name" value="E3 ubiquitin ligase complex SCF subunit"/>
    <property type="match status" value="1"/>
</dbReference>
<keyword evidence="2 3" id="KW-0833">Ubl conjugation pathway</keyword>
<dbReference type="UniPathway" id="UPA00143"/>
<dbReference type="SUPFAM" id="SSF54695">
    <property type="entry name" value="POZ domain"/>
    <property type="match status" value="1"/>
</dbReference>
<dbReference type="Pfam" id="PF01466">
    <property type="entry name" value="Skp1"/>
    <property type="match status" value="1"/>
</dbReference>
<dbReference type="PIRSF" id="PIRSF028729">
    <property type="entry name" value="E3_ubiquit_lig_SCF_Skp"/>
    <property type="match status" value="1"/>
</dbReference>
<dbReference type="AlphaFoldDB" id="A0A7S3VWY4"/>
<dbReference type="InterPro" id="IPR011333">
    <property type="entry name" value="SKP1/BTB/POZ_sf"/>
</dbReference>
<evidence type="ECO:0000259" key="4">
    <source>
        <dbReference type="Pfam" id="PF01466"/>
    </source>
</evidence>
<dbReference type="InterPro" id="IPR016073">
    <property type="entry name" value="Skp1_comp_POZ"/>
</dbReference>
<feature type="domain" description="SKP1 component dimerisation" evidence="4">
    <location>
        <begin position="111"/>
        <end position="158"/>
    </location>
</feature>
<evidence type="ECO:0000259" key="5">
    <source>
        <dbReference type="Pfam" id="PF03931"/>
    </source>
</evidence>
<reference evidence="6" key="1">
    <citation type="submission" date="2021-01" db="EMBL/GenBank/DDBJ databases">
        <authorList>
            <person name="Corre E."/>
            <person name="Pelletier E."/>
            <person name="Niang G."/>
            <person name="Scheremetjew M."/>
            <person name="Finn R."/>
            <person name="Kale V."/>
            <person name="Holt S."/>
            <person name="Cochrane G."/>
            <person name="Meng A."/>
            <person name="Brown T."/>
            <person name="Cohen L."/>
        </authorList>
    </citation>
    <scope>NUCLEOTIDE SEQUENCE</scope>
    <source>
        <strain evidence="6">SPMC142</strain>
    </source>
</reference>
<dbReference type="SMART" id="SM00512">
    <property type="entry name" value="Skp1"/>
    <property type="match status" value="1"/>
</dbReference>